<name>A0A1D8K872_9GAMM</name>
<dbReference type="Gene3D" id="2.40.50.100">
    <property type="match status" value="1"/>
</dbReference>
<organism evidence="8 9">
    <name type="scientific">Acidihalobacter aeolianus</name>
    <dbReference type="NCBI Taxonomy" id="2792603"/>
    <lineage>
        <taxon>Bacteria</taxon>
        <taxon>Pseudomonadati</taxon>
        <taxon>Pseudomonadota</taxon>
        <taxon>Gammaproteobacteria</taxon>
        <taxon>Chromatiales</taxon>
        <taxon>Ectothiorhodospiraceae</taxon>
        <taxon>Acidihalobacter</taxon>
    </lineage>
</organism>
<dbReference type="KEGG" id="aaeo:BJI67_08895"/>
<dbReference type="Proteomes" id="UP000095342">
    <property type="component" value="Chromosome"/>
</dbReference>
<evidence type="ECO:0000256" key="5">
    <source>
        <dbReference type="ARBA" id="ARBA00023054"/>
    </source>
</evidence>
<dbReference type="Pfam" id="PF25881">
    <property type="entry name" value="HH_YBHG"/>
    <property type="match status" value="1"/>
</dbReference>
<comment type="similarity">
    <text evidence="2">Belongs to the UPF0194 family.</text>
</comment>
<gene>
    <name evidence="8" type="ORF">BJI67_08895</name>
</gene>
<evidence type="ECO:0000313" key="8">
    <source>
        <dbReference type="EMBL" id="AOV17163.1"/>
    </source>
</evidence>
<feature type="domain" description="YbhG-like alpha-helical hairpin" evidence="6">
    <location>
        <begin position="88"/>
        <end position="216"/>
    </location>
</feature>
<evidence type="ECO:0000256" key="3">
    <source>
        <dbReference type="ARBA" id="ARBA00022729"/>
    </source>
</evidence>
<dbReference type="RefSeq" id="WP_070072733.1">
    <property type="nucleotide sequence ID" value="NZ_CP017448.1"/>
</dbReference>
<sequence length="352" mass="38401">MPASRAKRWIPLLVLLLLAVAIALATQISPWARILPWVKPVNASAGLTLYGNIDLREIRLAFNDNGRIASLQAQDGQTVHKGDLLGILDDTRYRIAYVHAQALVQEAAAHLDDLLAGTRPEDIDRLRAEVSAAESQLRLRRATYERILRLERQKASPPQDLDSARAALQAAQAQLQALKASLRLAIAGPRQGTIAAARAALSAAKAGAALARRELEDTRLLAPADAIVRTRILEPGDMASPAQPVYALALMNPLWVRAYVDEINLGKLHPGQGAWVTTDSFPGTRFKAWVGYISSSAEFTPKSVETPQLRTSLVYQVRIYVCNPQNKLRLGMPATVHIQPSATPTHPRPSCQ</sequence>
<evidence type="ECO:0000256" key="2">
    <source>
        <dbReference type="ARBA" id="ARBA00010602"/>
    </source>
</evidence>
<evidence type="ECO:0000256" key="4">
    <source>
        <dbReference type="ARBA" id="ARBA00022764"/>
    </source>
</evidence>
<feature type="domain" description="CusB-like beta-barrel" evidence="7">
    <location>
        <begin position="253"/>
        <end position="340"/>
    </location>
</feature>
<dbReference type="Gene3D" id="2.40.30.170">
    <property type="match status" value="1"/>
</dbReference>
<dbReference type="InterPro" id="IPR059052">
    <property type="entry name" value="HH_YbhG-like"/>
</dbReference>
<dbReference type="InterPro" id="IPR058792">
    <property type="entry name" value="Beta-barrel_RND_2"/>
</dbReference>
<dbReference type="EMBL" id="CP017448">
    <property type="protein sequence ID" value="AOV17163.1"/>
    <property type="molecule type" value="Genomic_DNA"/>
</dbReference>
<keyword evidence="5" id="KW-0175">Coiled coil</keyword>
<dbReference type="AlphaFoldDB" id="A0A1D8K872"/>
<evidence type="ECO:0000259" key="6">
    <source>
        <dbReference type="Pfam" id="PF25881"/>
    </source>
</evidence>
<keyword evidence="3" id="KW-0732">Signal</keyword>
<evidence type="ECO:0000256" key="1">
    <source>
        <dbReference type="ARBA" id="ARBA00004418"/>
    </source>
</evidence>
<dbReference type="Pfam" id="PF25954">
    <property type="entry name" value="Beta-barrel_RND_2"/>
    <property type="match status" value="1"/>
</dbReference>
<dbReference type="PANTHER" id="PTHR32347">
    <property type="entry name" value="EFFLUX SYSTEM COMPONENT YKNX-RELATED"/>
    <property type="match status" value="1"/>
</dbReference>
<keyword evidence="9" id="KW-1185">Reference proteome</keyword>
<keyword evidence="4" id="KW-0574">Periplasm</keyword>
<dbReference type="SUPFAM" id="SSF111369">
    <property type="entry name" value="HlyD-like secretion proteins"/>
    <property type="match status" value="2"/>
</dbReference>
<accession>A0A1D8K872</accession>
<dbReference type="GO" id="GO:0042597">
    <property type="term" value="C:periplasmic space"/>
    <property type="evidence" value="ECO:0007669"/>
    <property type="project" value="UniProtKB-SubCell"/>
</dbReference>
<proteinExistence type="inferred from homology"/>
<evidence type="ECO:0000259" key="7">
    <source>
        <dbReference type="Pfam" id="PF25954"/>
    </source>
</evidence>
<evidence type="ECO:0000313" key="9">
    <source>
        <dbReference type="Proteomes" id="UP000095342"/>
    </source>
</evidence>
<reference evidence="8 9" key="1">
    <citation type="submission" date="2016-09" db="EMBL/GenBank/DDBJ databases">
        <title>Acidihalobacter prosperus V6 (DSM14174).</title>
        <authorList>
            <person name="Khaleque H.N."/>
            <person name="Ramsay J.P."/>
            <person name="Murphy R.J.T."/>
            <person name="Kaksonen A.H."/>
            <person name="Boxall N.J."/>
            <person name="Watkin E.L.J."/>
        </authorList>
    </citation>
    <scope>NUCLEOTIDE SEQUENCE [LARGE SCALE GENOMIC DNA]</scope>
    <source>
        <strain evidence="8 9">V6</strain>
    </source>
</reference>
<dbReference type="Gene3D" id="1.10.287.470">
    <property type="entry name" value="Helix hairpin bin"/>
    <property type="match status" value="2"/>
</dbReference>
<dbReference type="InterPro" id="IPR050465">
    <property type="entry name" value="UPF0194_transport"/>
</dbReference>
<protein>
    <recommendedName>
        <fullName evidence="10">RND efflux pump membrane fusion protein barrel-sandwich domain-containing protein</fullName>
    </recommendedName>
</protein>
<evidence type="ECO:0008006" key="10">
    <source>
        <dbReference type="Google" id="ProtNLM"/>
    </source>
</evidence>
<comment type="subcellular location">
    <subcellularLocation>
        <location evidence="1">Periplasm</location>
    </subcellularLocation>
</comment>
<dbReference type="PANTHER" id="PTHR32347:SF29">
    <property type="entry name" value="UPF0194 MEMBRANE PROTEIN YBHG"/>
    <property type="match status" value="1"/>
</dbReference>